<comment type="similarity">
    <text evidence="2">Belongs to the NrfD family.</text>
</comment>
<name>E4TJ64_CALNY</name>
<keyword evidence="4 7" id="KW-0812">Transmembrane</keyword>
<proteinExistence type="inferred from homology"/>
<dbReference type="HOGENOM" id="CLU_045348_3_1_0"/>
<dbReference type="eggNOG" id="COG5557">
    <property type="taxonomic scope" value="Bacteria"/>
</dbReference>
<dbReference type="EMBL" id="CP002347">
    <property type="protein sequence ID" value="ADR18100.1"/>
    <property type="molecule type" value="Genomic_DNA"/>
</dbReference>
<dbReference type="PANTHER" id="PTHR34856:SF2">
    <property type="entry name" value="PROTEIN NRFD"/>
    <property type="match status" value="1"/>
</dbReference>
<evidence type="ECO:0000256" key="3">
    <source>
        <dbReference type="ARBA" id="ARBA00022475"/>
    </source>
</evidence>
<evidence type="ECO:0000256" key="1">
    <source>
        <dbReference type="ARBA" id="ARBA00004651"/>
    </source>
</evidence>
<feature type="transmembrane region" description="Helical" evidence="7">
    <location>
        <begin position="102"/>
        <end position="119"/>
    </location>
</feature>
<evidence type="ECO:0000313" key="9">
    <source>
        <dbReference type="Proteomes" id="UP000007039"/>
    </source>
</evidence>
<gene>
    <name evidence="8" type="ordered locus">Calni_0187</name>
</gene>
<reference key="1">
    <citation type="submission" date="2010-11" db="EMBL/GenBank/DDBJ databases">
        <title>The complete genome of chromosome of Calditerrivibrio nitroreducens DSM 19672.</title>
        <authorList>
            <consortium name="US DOE Joint Genome Institute (JGI-PGF)"/>
            <person name="Lucas S."/>
            <person name="Copeland A."/>
            <person name="Lapidus A."/>
            <person name="Bruce D."/>
            <person name="Goodwin L."/>
            <person name="Pitluck S."/>
            <person name="Kyrpides N."/>
            <person name="Mavromatis K."/>
            <person name="Ivanova N."/>
            <person name="Mikhailova N."/>
            <person name="Zeytun A."/>
            <person name="Brettin T."/>
            <person name="Detter J.C."/>
            <person name="Tapia R."/>
            <person name="Han C."/>
            <person name="Land M."/>
            <person name="Hauser L."/>
            <person name="Markowitz V."/>
            <person name="Cheng J.-F."/>
            <person name="Hugenholtz P."/>
            <person name="Woyke T."/>
            <person name="Wu D."/>
            <person name="Spring S."/>
            <person name="Schroeder M."/>
            <person name="Brambilla E."/>
            <person name="Klenk H.-P."/>
            <person name="Eisen J.A."/>
        </authorList>
    </citation>
    <scope>NUCLEOTIDE SEQUENCE [LARGE SCALE GENOMIC DNA]</scope>
    <source>
        <strain>DSM 19672</strain>
    </source>
</reference>
<keyword evidence="6 7" id="KW-0472">Membrane</keyword>
<evidence type="ECO:0000256" key="7">
    <source>
        <dbReference type="SAM" id="Phobius"/>
    </source>
</evidence>
<keyword evidence="9" id="KW-1185">Reference proteome</keyword>
<sequence length="401" mass="43934">MAHTEHASSKNGLAGLITFNKDIPAYPYIIVGLILLGIGGIGALLALIKGHAAVYNVNREVSWGLLIATYAYFVITSTGLAFIGGLAHAFGYEKYAKVSKRLVVMAVAILLAGFTQIGLELGNPLNMIWMFITPNFRAPIFWMGIFYSIELVILFIELYLVFIPNKASHKTSAIVGFFALLIGTIATSNLGYVFGSLNARPFFHGIYFSTFLVISGIAAGAAMLILVHNIIYKGRIPSELNDTISALAKLMGLGIGVMIFLYFWKIMSSLYTEPQGAYEAVMAMLTGQLAPNFWIGEVLLAVVIPLLIIFTNSKNPAMLKYASISFMIGLFFTRYDFVVAGQLPLMREPLPGSGVIANASRLAIYSPSIVEWMVFCLGWGVFLTLYFAAEKFLDLNTQDHH</sequence>
<evidence type="ECO:0000256" key="5">
    <source>
        <dbReference type="ARBA" id="ARBA00022989"/>
    </source>
</evidence>
<feature type="transmembrane region" description="Helical" evidence="7">
    <location>
        <begin position="25"/>
        <end position="47"/>
    </location>
</feature>
<dbReference type="InterPro" id="IPR005614">
    <property type="entry name" value="NrfD-like"/>
</dbReference>
<keyword evidence="3" id="KW-1003">Cell membrane</keyword>
<evidence type="ECO:0000313" key="8">
    <source>
        <dbReference type="EMBL" id="ADR18100.1"/>
    </source>
</evidence>
<feature type="transmembrane region" description="Helical" evidence="7">
    <location>
        <begin position="363"/>
        <end position="388"/>
    </location>
</feature>
<dbReference type="STRING" id="768670.Calni_0187"/>
<keyword evidence="5 7" id="KW-1133">Transmembrane helix</keyword>
<organism evidence="8 9">
    <name type="scientific">Calditerrivibrio nitroreducens (strain DSM 19672 / NBRC 101217 / Yu37-1)</name>
    <dbReference type="NCBI Taxonomy" id="768670"/>
    <lineage>
        <taxon>Bacteria</taxon>
        <taxon>Pseudomonadati</taxon>
        <taxon>Deferribacterota</taxon>
        <taxon>Deferribacteres</taxon>
        <taxon>Deferribacterales</taxon>
        <taxon>Calditerrivibrionaceae</taxon>
    </lineage>
</organism>
<accession>E4TJ64</accession>
<dbReference type="PANTHER" id="PTHR34856">
    <property type="entry name" value="PROTEIN NRFD"/>
    <property type="match status" value="1"/>
</dbReference>
<dbReference type="RefSeq" id="WP_013450317.1">
    <property type="nucleotide sequence ID" value="NC_014758.1"/>
</dbReference>
<evidence type="ECO:0000256" key="4">
    <source>
        <dbReference type="ARBA" id="ARBA00022692"/>
    </source>
</evidence>
<feature type="transmembrane region" description="Helical" evidence="7">
    <location>
        <begin position="206"/>
        <end position="232"/>
    </location>
</feature>
<feature type="transmembrane region" description="Helical" evidence="7">
    <location>
        <begin position="293"/>
        <end position="310"/>
    </location>
</feature>
<feature type="transmembrane region" description="Helical" evidence="7">
    <location>
        <begin position="174"/>
        <end position="194"/>
    </location>
</feature>
<feature type="transmembrane region" description="Helical" evidence="7">
    <location>
        <begin position="139"/>
        <end position="162"/>
    </location>
</feature>
<evidence type="ECO:0000256" key="6">
    <source>
        <dbReference type="ARBA" id="ARBA00023136"/>
    </source>
</evidence>
<evidence type="ECO:0000256" key="2">
    <source>
        <dbReference type="ARBA" id="ARBA00008929"/>
    </source>
</evidence>
<dbReference type="Gene3D" id="1.20.1630.10">
    <property type="entry name" value="Formate dehydrogenase/DMSO reductase domain"/>
    <property type="match status" value="1"/>
</dbReference>
<feature type="transmembrane region" description="Helical" evidence="7">
    <location>
        <begin position="322"/>
        <end position="343"/>
    </location>
</feature>
<comment type="subcellular location">
    <subcellularLocation>
        <location evidence="1">Cell membrane</location>
        <topology evidence="1">Multi-pass membrane protein</topology>
    </subcellularLocation>
</comment>
<dbReference type="AlphaFoldDB" id="E4TJ64"/>
<dbReference type="Pfam" id="PF03916">
    <property type="entry name" value="NrfD"/>
    <property type="match status" value="1"/>
</dbReference>
<dbReference type="KEGG" id="cni:Calni_0187"/>
<feature type="transmembrane region" description="Helical" evidence="7">
    <location>
        <begin position="244"/>
        <end position="264"/>
    </location>
</feature>
<dbReference type="GO" id="GO:0005886">
    <property type="term" value="C:plasma membrane"/>
    <property type="evidence" value="ECO:0007669"/>
    <property type="project" value="UniProtKB-SubCell"/>
</dbReference>
<feature type="transmembrane region" description="Helical" evidence="7">
    <location>
        <begin position="67"/>
        <end position="90"/>
    </location>
</feature>
<dbReference type="InterPro" id="IPR052049">
    <property type="entry name" value="Electron_transfer_protein"/>
</dbReference>
<dbReference type="OrthoDB" id="9772767at2"/>
<dbReference type="Proteomes" id="UP000007039">
    <property type="component" value="Chromosome"/>
</dbReference>
<protein>
    <submittedName>
        <fullName evidence="8">Polysulphide reductase NrfD</fullName>
    </submittedName>
</protein>
<reference evidence="8 9" key="2">
    <citation type="journal article" date="2011" name="Stand. Genomic Sci.">
        <title>Complete genome sequence of Calditerrivibrio nitroreducens type strain (Yu37-1).</title>
        <authorList>
            <person name="Pitluck S."/>
            <person name="Sikorski J."/>
            <person name="Zeytun A."/>
            <person name="Lapidus A."/>
            <person name="Nolan M."/>
            <person name="Lucas S."/>
            <person name="Hammon N."/>
            <person name="Deshpande S."/>
            <person name="Cheng J.F."/>
            <person name="Tapia R."/>
            <person name="Han C."/>
            <person name="Goodwin L."/>
            <person name="Liolios K."/>
            <person name="Pagani I."/>
            <person name="Ivanova N."/>
            <person name="Mavromatis K."/>
            <person name="Pati A."/>
            <person name="Chen A."/>
            <person name="Palaniappan K."/>
            <person name="Hauser L."/>
            <person name="Chang Y.J."/>
            <person name="Jeffries C.D."/>
            <person name="Detter J.C."/>
            <person name="Brambilla E."/>
            <person name="Djao O.D."/>
            <person name="Rohde M."/>
            <person name="Spring S."/>
            <person name="Goker M."/>
            <person name="Woyke T."/>
            <person name="Bristow J."/>
            <person name="Eisen J.A."/>
            <person name="Markowitz V."/>
            <person name="Hugenholtz P."/>
            <person name="Kyrpides N.C."/>
            <person name="Klenk H.P."/>
            <person name="Land M."/>
        </authorList>
    </citation>
    <scope>NUCLEOTIDE SEQUENCE [LARGE SCALE GENOMIC DNA]</scope>
    <source>
        <strain evidence="9">DSM 19672 / NBRC 101217 / Yu37-1</strain>
    </source>
</reference>